<protein>
    <submittedName>
        <fullName evidence="2">Uncharacterized protein</fullName>
    </submittedName>
</protein>
<evidence type="ECO:0000313" key="2">
    <source>
        <dbReference type="EMBL" id="KAK5173946.1"/>
    </source>
</evidence>
<comment type="caution">
    <text evidence="2">The sequence shown here is derived from an EMBL/GenBank/DDBJ whole genome shotgun (WGS) entry which is preliminary data.</text>
</comment>
<sequence>RPRMSKLLEPSVMDGDYAFLEEDENARPETIVESDDDGATLSRVMSGSSRMYSLSNSKHRRGSMIPRSLPRPVPVPTSPSSMASTVPSNLLPSTPASPPTPAPSPTPMRRAPDWSTAAEHEDAPYREIRTLFTMMSDAQKQRLLAELLNMCNSQQLGFVHDFVSPRLKKDP</sequence>
<feature type="non-terminal residue" evidence="2">
    <location>
        <position position="171"/>
    </location>
</feature>
<organism evidence="2 3">
    <name type="scientific">Cryomyces antarcticus</name>
    <dbReference type="NCBI Taxonomy" id="329879"/>
    <lineage>
        <taxon>Eukaryota</taxon>
        <taxon>Fungi</taxon>
        <taxon>Dikarya</taxon>
        <taxon>Ascomycota</taxon>
        <taxon>Pezizomycotina</taxon>
        <taxon>Dothideomycetes</taxon>
        <taxon>Dothideomycetes incertae sedis</taxon>
        <taxon>Cryomyces</taxon>
    </lineage>
</organism>
<feature type="compositionally biased region" description="Low complexity" evidence="1">
    <location>
        <begin position="78"/>
        <end position="94"/>
    </location>
</feature>
<feature type="region of interest" description="Disordered" evidence="1">
    <location>
        <begin position="22"/>
        <end position="122"/>
    </location>
</feature>
<gene>
    <name evidence="2" type="ORF">LTR16_011604</name>
</gene>
<feature type="compositionally biased region" description="Pro residues" evidence="1">
    <location>
        <begin position="95"/>
        <end position="106"/>
    </location>
</feature>
<dbReference type="EMBL" id="JAVRRA010020069">
    <property type="protein sequence ID" value="KAK5173946.1"/>
    <property type="molecule type" value="Genomic_DNA"/>
</dbReference>
<dbReference type="Proteomes" id="UP001357485">
    <property type="component" value="Unassembled WGS sequence"/>
</dbReference>
<accession>A0ABR0LI52</accession>
<feature type="non-terminal residue" evidence="2">
    <location>
        <position position="1"/>
    </location>
</feature>
<reference evidence="2 3" key="1">
    <citation type="submission" date="2023-08" db="EMBL/GenBank/DDBJ databases">
        <title>Black Yeasts Isolated from many extreme environments.</title>
        <authorList>
            <person name="Coleine C."/>
            <person name="Stajich J.E."/>
            <person name="Selbmann L."/>
        </authorList>
    </citation>
    <scope>NUCLEOTIDE SEQUENCE [LARGE SCALE GENOMIC DNA]</scope>
    <source>
        <strain evidence="2 3">CCFEE 536</strain>
    </source>
</reference>
<feature type="compositionally biased region" description="Polar residues" evidence="1">
    <location>
        <begin position="43"/>
        <end position="56"/>
    </location>
</feature>
<keyword evidence="3" id="KW-1185">Reference proteome</keyword>
<evidence type="ECO:0000256" key="1">
    <source>
        <dbReference type="SAM" id="MobiDB-lite"/>
    </source>
</evidence>
<evidence type="ECO:0000313" key="3">
    <source>
        <dbReference type="Proteomes" id="UP001357485"/>
    </source>
</evidence>
<name>A0ABR0LI52_9PEZI</name>
<proteinExistence type="predicted"/>